<gene>
    <name evidence="1" type="ORF">RRG08_008393</name>
</gene>
<sequence>MLEYKKGQPFFKEHGLGTKNAINYTMKQDVVIRYAQGKEQSSQITEGKDAKDLKLRSMKRIWKRVLCLVS</sequence>
<reference evidence="1" key="1">
    <citation type="journal article" date="2023" name="G3 (Bethesda)">
        <title>A reference genome for the long-term kleptoplast-retaining sea slug Elysia crispata morphotype clarki.</title>
        <authorList>
            <person name="Eastman K.E."/>
            <person name="Pendleton A.L."/>
            <person name="Shaikh M.A."/>
            <person name="Suttiyut T."/>
            <person name="Ogas R."/>
            <person name="Tomko P."/>
            <person name="Gavelis G."/>
            <person name="Widhalm J.R."/>
            <person name="Wisecaver J.H."/>
        </authorList>
    </citation>
    <scope>NUCLEOTIDE SEQUENCE</scope>
    <source>
        <strain evidence="1">ECLA1</strain>
    </source>
</reference>
<dbReference type="Proteomes" id="UP001283361">
    <property type="component" value="Unassembled WGS sequence"/>
</dbReference>
<evidence type="ECO:0000313" key="1">
    <source>
        <dbReference type="EMBL" id="KAK3803022.1"/>
    </source>
</evidence>
<name>A0AAE1BD20_9GAST</name>
<dbReference type="AlphaFoldDB" id="A0AAE1BD20"/>
<keyword evidence="2" id="KW-1185">Reference proteome</keyword>
<proteinExistence type="predicted"/>
<comment type="caution">
    <text evidence="1">The sequence shown here is derived from an EMBL/GenBank/DDBJ whole genome shotgun (WGS) entry which is preliminary data.</text>
</comment>
<accession>A0AAE1BD20</accession>
<organism evidence="1 2">
    <name type="scientific">Elysia crispata</name>
    <name type="common">lettuce slug</name>
    <dbReference type="NCBI Taxonomy" id="231223"/>
    <lineage>
        <taxon>Eukaryota</taxon>
        <taxon>Metazoa</taxon>
        <taxon>Spiralia</taxon>
        <taxon>Lophotrochozoa</taxon>
        <taxon>Mollusca</taxon>
        <taxon>Gastropoda</taxon>
        <taxon>Heterobranchia</taxon>
        <taxon>Euthyneura</taxon>
        <taxon>Panpulmonata</taxon>
        <taxon>Sacoglossa</taxon>
        <taxon>Placobranchoidea</taxon>
        <taxon>Plakobranchidae</taxon>
        <taxon>Elysia</taxon>
    </lineage>
</organism>
<dbReference type="EMBL" id="JAWDGP010000196">
    <property type="protein sequence ID" value="KAK3803022.1"/>
    <property type="molecule type" value="Genomic_DNA"/>
</dbReference>
<evidence type="ECO:0000313" key="2">
    <source>
        <dbReference type="Proteomes" id="UP001283361"/>
    </source>
</evidence>
<protein>
    <submittedName>
        <fullName evidence="1">Uncharacterized protein</fullName>
    </submittedName>
</protein>